<evidence type="ECO:0000256" key="2">
    <source>
        <dbReference type="ARBA" id="ARBA00022679"/>
    </source>
</evidence>
<dbReference type="Pfam" id="PF02581">
    <property type="entry name" value="TMP-TENI"/>
    <property type="match status" value="1"/>
</dbReference>
<dbReference type="NCBIfam" id="TIGR00693">
    <property type="entry name" value="thiE"/>
    <property type="match status" value="1"/>
</dbReference>
<dbReference type="UniPathway" id="UPA00060">
    <property type="reaction ID" value="UER00141"/>
</dbReference>
<accession>K9WTX3</accession>
<evidence type="ECO:0000313" key="15">
    <source>
        <dbReference type="Proteomes" id="UP000010475"/>
    </source>
</evidence>
<dbReference type="PANTHER" id="PTHR20857:SF15">
    <property type="entry name" value="THIAMINE-PHOSPHATE SYNTHASE"/>
    <property type="match status" value="1"/>
</dbReference>
<reference evidence="14 15" key="1">
    <citation type="submission" date="2012-06" db="EMBL/GenBank/DDBJ databases">
        <title>Finished chromosome of genome of Cylindrospermum stagnale PCC 7417.</title>
        <authorList>
            <consortium name="US DOE Joint Genome Institute"/>
            <person name="Gugger M."/>
            <person name="Coursin T."/>
            <person name="Rippka R."/>
            <person name="Tandeau De Marsac N."/>
            <person name="Huntemann M."/>
            <person name="Wei C.-L."/>
            <person name="Han J."/>
            <person name="Detter J.C."/>
            <person name="Han C."/>
            <person name="Tapia R."/>
            <person name="Chen A."/>
            <person name="Kyrpides N."/>
            <person name="Mavromatis K."/>
            <person name="Markowitz V."/>
            <person name="Szeto E."/>
            <person name="Ivanova N."/>
            <person name="Pagani I."/>
            <person name="Pati A."/>
            <person name="Goodwin L."/>
            <person name="Nordberg H.P."/>
            <person name="Cantor M.N."/>
            <person name="Hua S.X."/>
            <person name="Woyke T."/>
            <person name="Kerfeld C.A."/>
        </authorList>
    </citation>
    <scope>NUCLEOTIDE SEQUENCE [LARGE SCALE GENOMIC DNA]</scope>
    <source>
        <strain evidence="14 15">PCC 7417</strain>
    </source>
</reference>
<gene>
    <name evidence="9" type="primary">thiE</name>
    <name evidence="14" type="ORF">Cylst_1552</name>
</gene>
<protein>
    <recommendedName>
        <fullName evidence="9">Thiamine-phosphate synthase</fullName>
        <shortName evidence="9">TP synthase</shortName>
        <shortName evidence="9">TPS</shortName>
        <ecNumber evidence="9">2.5.1.3</ecNumber>
    </recommendedName>
    <alternativeName>
        <fullName evidence="9">Thiamine-phosphate pyrophosphorylase</fullName>
        <shortName evidence="9">TMP pyrophosphorylase</shortName>
        <shortName evidence="9">TMP-PPase</shortName>
    </alternativeName>
</protein>
<dbReference type="HAMAP" id="MF_00097">
    <property type="entry name" value="TMP_synthase"/>
    <property type="match status" value="1"/>
</dbReference>
<feature type="binding site" evidence="9">
    <location>
        <position position="304"/>
    </location>
    <ligand>
        <name>4-amino-2-methyl-5-(diphosphooxymethyl)pyrimidine</name>
        <dbReference type="ChEBI" id="CHEBI:57841"/>
    </ligand>
</feature>
<comment type="function">
    <text evidence="9">Condenses 4-methyl-5-(beta-hydroxyethyl)thiazole monophosphate (THZ-P) and 2-methyl-4-amino-5-hydroxymethyl pyrimidine pyrophosphate (HMP-PP) to form thiamine monophosphate (TMP).</text>
</comment>
<dbReference type="HAMAP" id="MF_01327">
    <property type="entry name" value="TMP_synthase_cyanobact"/>
    <property type="match status" value="1"/>
</dbReference>
<feature type="domain" description="ThiD2" evidence="13">
    <location>
        <begin position="44"/>
        <end position="162"/>
    </location>
</feature>
<feature type="binding site" evidence="9">
    <location>
        <begin position="301"/>
        <end position="303"/>
    </location>
    <ligand>
        <name>2-[(2R,5Z)-2-carboxy-4-methylthiazol-5(2H)-ylidene]ethyl phosphate</name>
        <dbReference type="ChEBI" id="CHEBI:62899"/>
    </ligand>
</feature>
<evidence type="ECO:0000256" key="11">
    <source>
        <dbReference type="RuleBase" id="RU004253"/>
    </source>
</evidence>
<dbReference type="NCBIfam" id="NF002727">
    <property type="entry name" value="PRK02615.1"/>
    <property type="match status" value="1"/>
</dbReference>
<feature type="binding site" evidence="9">
    <location>
        <position position="275"/>
    </location>
    <ligand>
        <name>4-amino-2-methyl-5-(diphosphooxymethyl)pyrimidine</name>
        <dbReference type="ChEBI" id="CHEBI:57841"/>
    </ligand>
</feature>
<dbReference type="InterPro" id="IPR016229">
    <property type="entry name" value="TMP_synthase_cyanobac_bac"/>
</dbReference>
<evidence type="ECO:0000256" key="10">
    <source>
        <dbReference type="RuleBase" id="RU003826"/>
    </source>
</evidence>
<evidence type="ECO:0000256" key="5">
    <source>
        <dbReference type="ARBA" id="ARBA00022977"/>
    </source>
</evidence>
<comment type="catalytic activity">
    <reaction evidence="8 9 10">
        <text>2-[(2R,5Z)-2-carboxy-4-methylthiazol-5(2H)-ylidene]ethyl phosphate + 4-amino-2-methyl-5-(diphosphooxymethyl)pyrimidine + 2 H(+) = thiamine phosphate + CO2 + diphosphate</text>
        <dbReference type="Rhea" id="RHEA:47844"/>
        <dbReference type="ChEBI" id="CHEBI:15378"/>
        <dbReference type="ChEBI" id="CHEBI:16526"/>
        <dbReference type="ChEBI" id="CHEBI:33019"/>
        <dbReference type="ChEBI" id="CHEBI:37575"/>
        <dbReference type="ChEBI" id="CHEBI:57841"/>
        <dbReference type="ChEBI" id="CHEBI:62899"/>
        <dbReference type="EC" id="2.5.1.3"/>
    </reaction>
</comment>
<evidence type="ECO:0000256" key="8">
    <source>
        <dbReference type="ARBA" id="ARBA00047883"/>
    </source>
</evidence>
<dbReference type="InterPro" id="IPR034291">
    <property type="entry name" value="TMP_synthase"/>
</dbReference>
<dbReference type="STRING" id="56107.Cylst_1552"/>
<dbReference type="eggNOG" id="COG0352">
    <property type="taxonomic scope" value="Bacteria"/>
</dbReference>
<keyword evidence="2 9" id="KW-0808">Transferase</keyword>
<evidence type="ECO:0000313" key="14">
    <source>
        <dbReference type="EMBL" id="AFZ23835.1"/>
    </source>
</evidence>
<dbReference type="EC" id="2.5.1.3" evidence="9"/>
<feature type="binding site" evidence="9">
    <location>
        <position position="237"/>
    </location>
    <ligand>
        <name>Mg(2+)</name>
        <dbReference type="ChEBI" id="CHEBI:18420"/>
    </ligand>
</feature>
<evidence type="ECO:0000256" key="4">
    <source>
        <dbReference type="ARBA" id="ARBA00022842"/>
    </source>
</evidence>
<dbReference type="PIRSF" id="PIRSF000512">
    <property type="entry name" value="TMP_PPase_Cyanobac_prd"/>
    <property type="match status" value="1"/>
</dbReference>
<sequence>MNTKFQSKSFQMKQAGCYDEKTNGVVVMVEAHSQEKQIQQVVYRILDANLDRAREGLRIIEEWCRFGLNNAQLAGECKDLRQEVGKWHTPELRAARDTLGDPGTGLSHPQEELRASITSLLQANFCRVQEALRVLEEYGKLYHPNMGAAFKQMRYRVYALESNLMGYQRHQLLWRSRLYLVTSPTDSLCQTVEAALKGGLTLLQYREKTADDVLRLERATKLRQLCHTYGALFIVNDRVDLALAVDADGVHLGQQDLPIAVARQLLGTQRLIGRSTTNPEEMQAAIAEGADYIGVGPVYETPTKVGKAAAGLEYVRYAAKNCAIPWFAIGGIDANNINDLIDAGAERVAVVRSLMQAEQPTLVTQYFLSQIQRVKLKPE</sequence>
<evidence type="ECO:0000256" key="1">
    <source>
        <dbReference type="ARBA" id="ARBA00005165"/>
    </source>
</evidence>
<feature type="binding site" evidence="9">
    <location>
        <position position="256"/>
    </location>
    <ligand>
        <name>Mg(2+)</name>
        <dbReference type="ChEBI" id="CHEBI:18420"/>
    </ligand>
</feature>
<organism evidence="14 15">
    <name type="scientific">Cylindrospermum stagnale PCC 7417</name>
    <dbReference type="NCBI Taxonomy" id="56107"/>
    <lineage>
        <taxon>Bacteria</taxon>
        <taxon>Bacillati</taxon>
        <taxon>Cyanobacteriota</taxon>
        <taxon>Cyanophyceae</taxon>
        <taxon>Nostocales</taxon>
        <taxon>Nostocaceae</taxon>
        <taxon>Cylindrospermum</taxon>
    </lineage>
</organism>
<comment type="similarity">
    <text evidence="9 10">Belongs to the thiamine-phosphate synthase family.</text>
</comment>
<dbReference type="HOGENOM" id="CLU_064900_0_0_3"/>
<dbReference type="EMBL" id="CP003642">
    <property type="protein sequence ID" value="AFZ23835.1"/>
    <property type="molecule type" value="Genomic_DNA"/>
</dbReference>
<feature type="domain" description="Thiamine phosphate synthase/TenI" evidence="12">
    <location>
        <begin position="178"/>
        <end position="353"/>
    </location>
</feature>
<evidence type="ECO:0000256" key="9">
    <source>
        <dbReference type="HAMAP-Rule" id="MF_01327"/>
    </source>
</evidence>
<keyword evidence="15" id="KW-1185">Reference proteome</keyword>
<dbReference type="Proteomes" id="UP000010475">
    <property type="component" value="Chromosome"/>
</dbReference>
<dbReference type="GO" id="GO:0005737">
    <property type="term" value="C:cytoplasm"/>
    <property type="evidence" value="ECO:0007669"/>
    <property type="project" value="TreeGrafter"/>
</dbReference>
<feature type="region of interest" description="Thiamine-phosphate synthase" evidence="9">
    <location>
        <begin position="157"/>
        <end position="379"/>
    </location>
</feature>
<name>K9WTX3_9NOST</name>
<dbReference type="Pfam" id="PF17792">
    <property type="entry name" value="ThiD2"/>
    <property type="match status" value="1"/>
</dbReference>
<evidence type="ECO:0000259" key="12">
    <source>
        <dbReference type="Pfam" id="PF02581"/>
    </source>
</evidence>
<keyword evidence="5 9" id="KW-0784">Thiamine biosynthesis</keyword>
<dbReference type="InterPro" id="IPR013785">
    <property type="entry name" value="Aldolase_TIM"/>
</dbReference>
<dbReference type="FunFam" id="3.20.20.70:FF:000096">
    <property type="entry name" value="Thiamine-phosphate synthase"/>
    <property type="match status" value="1"/>
</dbReference>
<dbReference type="PATRIC" id="fig|56107.3.peg.1749"/>
<dbReference type="PANTHER" id="PTHR20857">
    <property type="entry name" value="THIAMINE-PHOSPHATE PYROPHOSPHORYLASE"/>
    <property type="match status" value="1"/>
</dbReference>
<dbReference type="InterPro" id="IPR041397">
    <property type="entry name" value="ThiD2"/>
</dbReference>
<feature type="region of interest" description="Unknown" evidence="9">
    <location>
        <begin position="1"/>
        <end position="156"/>
    </location>
</feature>
<proteinExistence type="inferred from homology"/>
<evidence type="ECO:0000256" key="3">
    <source>
        <dbReference type="ARBA" id="ARBA00022723"/>
    </source>
</evidence>
<dbReference type="InterPro" id="IPR036206">
    <property type="entry name" value="ThiamineP_synth_sf"/>
</dbReference>
<dbReference type="SUPFAM" id="SSF51391">
    <property type="entry name" value="Thiamin phosphate synthase"/>
    <property type="match status" value="1"/>
</dbReference>
<keyword evidence="3 9" id="KW-0479">Metal-binding</keyword>
<dbReference type="KEGG" id="csg:Cylst_1552"/>
<feature type="binding site" evidence="9">
    <location>
        <position position="331"/>
    </location>
    <ligand>
        <name>2-[(2R,5Z)-2-carboxy-4-methylthiazol-5(2H)-ylidene]ethyl phosphate</name>
        <dbReference type="ChEBI" id="CHEBI:62899"/>
    </ligand>
</feature>
<dbReference type="AlphaFoldDB" id="K9WTX3"/>
<comment type="catalytic activity">
    <reaction evidence="7 9 10">
        <text>2-(2-carboxy-4-methylthiazol-5-yl)ethyl phosphate + 4-amino-2-methyl-5-(diphosphooxymethyl)pyrimidine + 2 H(+) = thiamine phosphate + CO2 + diphosphate</text>
        <dbReference type="Rhea" id="RHEA:47848"/>
        <dbReference type="ChEBI" id="CHEBI:15378"/>
        <dbReference type="ChEBI" id="CHEBI:16526"/>
        <dbReference type="ChEBI" id="CHEBI:33019"/>
        <dbReference type="ChEBI" id="CHEBI:37575"/>
        <dbReference type="ChEBI" id="CHEBI:57841"/>
        <dbReference type="ChEBI" id="CHEBI:62890"/>
        <dbReference type="EC" id="2.5.1.3"/>
    </reaction>
</comment>
<feature type="binding site" evidence="9">
    <location>
        <position position="236"/>
    </location>
    <ligand>
        <name>4-amino-2-methyl-5-(diphosphooxymethyl)pyrimidine</name>
        <dbReference type="ChEBI" id="CHEBI:57841"/>
    </ligand>
</feature>
<dbReference type="CDD" id="cd00564">
    <property type="entry name" value="TMP_TenI"/>
    <property type="match status" value="1"/>
</dbReference>
<dbReference type="GO" id="GO:0004789">
    <property type="term" value="F:thiamine-phosphate diphosphorylase activity"/>
    <property type="evidence" value="ECO:0007669"/>
    <property type="project" value="UniProtKB-UniRule"/>
</dbReference>
<keyword evidence="4 9" id="KW-0460">Magnesium</keyword>
<evidence type="ECO:0000256" key="6">
    <source>
        <dbReference type="ARBA" id="ARBA00047334"/>
    </source>
</evidence>
<comment type="pathway">
    <text evidence="1 9 11">Cofactor biosynthesis; thiamine diphosphate biosynthesis; thiamine phosphate from 4-amino-2-methyl-5-diphosphomethylpyrimidine and 4-methyl-5-(2-phosphoethyl)-thiazole: step 1/1.</text>
</comment>
<evidence type="ECO:0000259" key="13">
    <source>
        <dbReference type="Pfam" id="PF17792"/>
    </source>
</evidence>
<dbReference type="GO" id="GO:0000287">
    <property type="term" value="F:magnesium ion binding"/>
    <property type="evidence" value="ECO:0007669"/>
    <property type="project" value="UniProtKB-UniRule"/>
</dbReference>
<dbReference type="Gene3D" id="3.20.20.70">
    <property type="entry name" value="Aldolase class I"/>
    <property type="match status" value="1"/>
</dbReference>
<evidence type="ECO:0000256" key="7">
    <source>
        <dbReference type="ARBA" id="ARBA00047851"/>
    </source>
</evidence>
<dbReference type="InterPro" id="IPR022998">
    <property type="entry name" value="ThiamineP_synth_TenI"/>
</dbReference>
<comment type="catalytic activity">
    <reaction evidence="6 9 10">
        <text>4-methyl-5-(2-phosphooxyethyl)-thiazole + 4-amino-2-methyl-5-(diphosphooxymethyl)pyrimidine + H(+) = thiamine phosphate + diphosphate</text>
        <dbReference type="Rhea" id="RHEA:22328"/>
        <dbReference type="ChEBI" id="CHEBI:15378"/>
        <dbReference type="ChEBI" id="CHEBI:33019"/>
        <dbReference type="ChEBI" id="CHEBI:37575"/>
        <dbReference type="ChEBI" id="CHEBI:57841"/>
        <dbReference type="ChEBI" id="CHEBI:58296"/>
        <dbReference type="EC" id="2.5.1.3"/>
    </reaction>
</comment>
<comment type="cofactor">
    <cofactor evidence="9">
        <name>Mg(2+)</name>
        <dbReference type="ChEBI" id="CHEBI:18420"/>
    </cofactor>
    <text evidence="9">Binds 1 Mg(2+) ion per subunit.</text>
</comment>
<dbReference type="GO" id="GO:0009229">
    <property type="term" value="P:thiamine diphosphate biosynthetic process"/>
    <property type="evidence" value="ECO:0007669"/>
    <property type="project" value="UniProtKB-UniRule"/>
</dbReference>
<feature type="binding site" evidence="9">
    <location>
        <begin position="204"/>
        <end position="208"/>
    </location>
    <ligand>
        <name>4-amino-2-methyl-5-(diphosphooxymethyl)pyrimidine</name>
        <dbReference type="ChEBI" id="CHEBI:57841"/>
    </ligand>
</feature>
<dbReference type="GO" id="GO:0009228">
    <property type="term" value="P:thiamine biosynthetic process"/>
    <property type="evidence" value="ECO:0007669"/>
    <property type="project" value="UniProtKB-KW"/>
</dbReference>